<dbReference type="PANTHER" id="PTHR23253">
    <property type="entry name" value="EUKARYOTIC TRANSLATION INITIATION FACTOR 4 GAMMA"/>
    <property type="match status" value="1"/>
</dbReference>
<dbReference type="PANTHER" id="PTHR23253:SF35">
    <property type="entry name" value="EUKARYOTIC TRANSLATION INITIATION FACTOR 4G"/>
    <property type="match status" value="1"/>
</dbReference>
<accession>A0A835KVN4</accession>
<sequence>MAPPQFMLPVPGRSMPVAFHQKQPQVPVEFRGAGFQMQPIGSVSSSLPVKMAVPVGNAPHIQLMFVHGAQPRALHQQTFIHQGQGFGCAPPANCHLPQFGNMRFAQELSHQHPRTADGQKRIVKITHPDTHEELMLDRRGHSFMGVPVSGQMPLHNINQLPQPVQAFPPLQKVYYPRTGTYSSAPIYLPNTTVPLASRQISPKMQTPMHSFDSNNNNQPVTSIRPPMPKSCIDASPRALTNLHTASEVSSFKGLLPPSLSAPVHVDLKPPVPFPAENNEVSSKCSGESAMSNKQNHHKVELEICHESTRLVSDEGSLKAPHATSDISCNSVSQAVPTQQTDTPQASVDHVTPIVGPENISTSNLPLASTASCTSSVKAKPSEMEESSVIPTTSSPHAKLESSHTEASGRTDSVIWTAASSISNVDGTSPTNRNSKYDGNSILGKPPLIYTQEMVPPKFVGSNTFTEGLRKAKVNPVPFLEKSCELNGSAQWQNQDFMIKERVVNEKGMCSKSKTEQVDSTVSGTDFGLEDGTGVAKLGRFHACHESADVDPSISIDIQTPNDSHKSSPDAQIVASQSENKQNDSGIDSARDVKDAAVVSNSTTSQRKIGQERIDSEISNPCSTAAASVVQTKKVVSESTKAKNTNGRRKKRKEMLPKAGQRYYDLDNASSTLDENVESFNTSEDVQSSLITDLKQNYTLDAEKGCSVGGNDNLNRTDLSDWENTAENYTEKSKVFGYMQSSSGAEVNKDKCEFDHKRYSRDFLLTFAQSCIELPTDFKIEFDILEAVMSVHVGAPFIDNIELNSNHARIKHRGSASRANRHMAGRFDDDKWRKQLSSPGSGRNSLSDDVHQHIFSSWDATQRVGYVSTRNVSQSQSFSQYSGEMLSRAMKEVVSQRSTSRNSADERWQHRTNAQGIPSPSQVPMPLMHKAERKYEIGKVSDEEEAKQRQLKAILNKLTPQNFEKLFAQVKELNIDNVVTLTGVISQIFDKALMEPTFCEMYASFCSRLAGDLPNFVKDDEKITFKRLLLNKCQEEFERGEREQAEADKAEEAGGTKQSDGEREEKRIRARRLMLGNIRLIGELYKMKMLTERIMHECINKLLGEYQNPDEEDLEALCKLMSTIGEMIDHSRAKVYMDFYFDLIQKLSENCKLSSRIRFMLEDVIDLRKNKWRQRRKVEGPKKIDEVRRDAVKQKLGQSTRFVSSPNYNSPVACVSSGLRPGPPETSTRGSSALSSRGSSQVRAYGSQNVNLDARYQPSNRTLPVPLHQRRSDKSIRLGPQGDLGRGMSLSGKSAASNKILPEIPLKNHHGQTSESSRESLVTGAASNKKNSKASNTSWAMADHASPLLSTVGQMHTSSTIRKEMCAEAQTFSEEVLQEKSILTIKEFYRFQHVLSTLEDAVTDAPKATKFLGQIFAKAIMEDVISLTEIGGLLQERDGREEPGGRDALDDSLASEVLGSMLESIRVERGDSAVDEIRAKSSLLCPRLTGVCV</sequence>
<evidence type="ECO:0000259" key="2">
    <source>
        <dbReference type="SMART" id="SM00543"/>
    </source>
</evidence>
<dbReference type="GO" id="GO:0016281">
    <property type="term" value="C:eukaryotic translation initiation factor 4F complex"/>
    <property type="evidence" value="ECO:0007669"/>
    <property type="project" value="TreeGrafter"/>
</dbReference>
<feature type="region of interest" description="Disordered" evidence="1">
    <location>
        <begin position="315"/>
        <end position="345"/>
    </location>
</feature>
<feature type="compositionally biased region" description="Polar residues" evidence="1">
    <location>
        <begin position="324"/>
        <end position="345"/>
    </location>
</feature>
<keyword evidence="4" id="KW-1185">Reference proteome</keyword>
<dbReference type="FunFam" id="1.25.40.180:FF:000024">
    <property type="entry name" value="Eukaryotic translation initiation factor 4G"/>
    <property type="match status" value="1"/>
</dbReference>
<protein>
    <recommendedName>
        <fullName evidence="2">MIF4G domain-containing protein</fullName>
    </recommendedName>
</protein>
<evidence type="ECO:0000256" key="1">
    <source>
        <dbReference type="SAM" id="MobiDB-lite"/>
    </source>
</evidence>
<proteinExistence type="predicted"/>
<feature type="region of interest" description="Disordered" evidence="1">
    <location>
        <begin position="375"/>
        <end position="410"/>
    </location>
</feature>
<dbReference type="Gene3D" id="1.25.40.180">
    <property type="match status" value="2"/>
</dbReference>
<dbReference type="OrthoDB" id="514777at2759"/>
<dbReference type="Pfam" id="PF02854">
    <property type="entry name" value="MIF4G"/>
    <property type="match status" value="1"/>
</dbReference>
<feature type="compositionally biased region" description="Basic residues" evidence="1">
    <location>
        <begin position="811"/>
        <end position="823"/>
    </location>
</feature>
<feature type="region of interest" description="Disordered" evidence="1">
    <location>
        <begin position="811"/>
        <end position="847"/>
    </location>
</feature>
<feature type="region of interest" description="Disordered" evidence="1">
    <location>
        <begin position="636"/>
        <end position="657"/>
    </location>
</feature>
<dbReference type="Proteomes" id="UP000636709">
    <property type="component" value="Unassembled WGS sequence"/>
</dbReference>
<feature type="compositionally biased region" description="Polar residues" evidence="1">
    <location>
        <begin position="834"/>
        <end position="844"/>
    </location>
</feature>
<organism evidence="3 4">
    <name type="scientific">Digitaria exilis</name>
    <dbReference type="NCBI Taxonomy" id="1010633"/>
    <lineage>
        <taxon>Eukaryota</taxon>
        <taxon>Viridiplantae</taxon>
        <taxon>Streptophyta</taxon>
        <taxon>Embryophyta</taxon>
        <taxon>Tracheophyta</taxon>
        <taxon>Spermatophyta</taxon>
        <taxon>Magnoliopsida</taxon>
        <taxon>Liliopsida</taxon>
        <taxon>Poales</taxon>
        <taxon>Poaceae</taxon>
        <taxon>PACMAD clade</taxon>
        <taxon>Panicoideae</taxon>
        <taxon>Panicodae</taxon>
        <taxon>Paniceae</taxon>
        <taxon>Anthephorinae</taxon>
        <taxon>Digitaria</taxon>
    </lineage>
</organism>
<dbReference type="InterPro" id="IPR003890">
    <property type="entry name" value="MIF4G-like_typ-3"/>
</dbReference>
<feature type="compositionally biased region" description="Polar residues" evidence="1">
    <location>
        <begin position="573"/>
        <end position="585"/>
    </location>
</feature>
<feature type="compositionally biased region" description="Polar residues" evidence="1">
    <location>
        <begin position="1245"/>
        <end position="1261"/>
    </location>
</feature>
<feature type="compositionally biased region" description="Polar residues" evidence="1">
    <location>
        <begin position="598"/>
        <end position="607"/>
    </location>
</feature>
<feature type="domain" description="MIF4G" evidence="2">
    <location>
        <begin position="947"/>
        <end position="1170"/>
    </location>
</feature>
<feature type="region of interest" description="Disordered" evidence="1">
    <location>
        <begin position="1212"/>
        <end position="1336"/>
    </location>
</feature>
<gene>
    <name evidence="3" type="ORF">HU200_003750</name>
</gene>
<feature type="region of interest" description="Disordered" evidence="1">
    <location>
        <begin position="205"/>
        <end position="234"/>
    </location>
</feature>
<comment type="caution">
    <text evidence="3">The sequence shown here is derived from an EMBL/GenBank/DDBJ whole genome shotgun (WGS) entry which is preliminary data.</text>
</comment>
<feature type="compositionally biased region" description="Basic and acidic residues" evidence="1">
    <location>
        <begin position="397"/>
        <end position="408"/>
    </location>
</feature>
<feature type="compositionally biased region" description="Low complexity" evidence="1">
    <location>
        <begin position="1324"/>
        <end position="1335"/>
    </location>
</feature>
<evidence type="ECO:0000313" key="3">
    <source>
        <dbReference type="EMBL" id="KAF8776214.1"/>
    </source>
</evidence>
<dbReference type="EMBL" id="JACEFO010000227">
    <property type="protein sequence ID" value="KAF8776214.1"/>
    <property type="molecule type" value="Genomic_DNA"/>
</dbReference>
<dbReference type="SMART" id="SM00543">
    <property type="entry name" value="MIF4G"/>
    <property type="match status" value="1"/>
</dbReference>
<evidence type="ECO:0000313" key="4">
    <source>
        <dbReference type="Proteomes" id="UP000636709"/>
    </source>
</evidence>
<dbReference type="InterPro" id="IPR016024">
    <property type="entry name" value="ARM-type_fold"/>
</dbReference>
<dbReference type="GO" id="GO:0003743">
    <property type="term" value="F:translation initiation factor activity"/>
    <property type="evidence" value="ECO:0007669"/>
    <property type="project" value="TreeGrafter"/>
</dbReference>
<dbReference type="SUPFAM" id="SSF48371">
    <property type="entry name" value="ARM repeat"/>
    <property type="match status" value="2"/>
</dbReference>
<reference evidence="3" key="1">
    <citation type="submission" date="2020-07" db="EMBL/GenBank/DDBJ databases">
        <title>Genome sequence and genetic diversity analysis of an under-domesticated orphan crop, white fonio (Digitaria exilis).</title>
        <authorList>
            <person name="Bennetzen J.L."/>
            <person name="Chen S."/>
            <person name="Ma X."/>
            <person name="Wang X."/>
            <person name="Yssel A.E.J."/>
            <person name="Chaluvadi S.R."/>
            <person name="Johnson M."/>
            <person name="Gangashetty P."/>
            <person name="Hamidou F."/>
            <person name="Sanogo M.D."/>
            <person name="Zwaenepoel A."/>
            <person name="Wallace J."/>
            <person name="Van De Peer Y."/>
            <person name="Van Deynze A."/>
        </authorList>
    </citation>
    <scope>NUCLEOTIDE SEQUENCE</scope>
    <source>
        <tissue evidence="3">Leaves</tissue>
    </source>
</reference>
<dbReference type="GO" id="GO:0003729">
    <property type="term" value="F:mRNA binding"/>
    <property type="evidence" value="ECO:0007669"/>
    <property type="project" value="TreeGrafter"/>
</dbReference>
<name>A0A835KVN4_9POAL</name>
<feature type="region of interest" description="Disordered" evidence="1">
    <location>
        <begin position="551"/>
        <end position="610"/>
    </location>
</feature>
<feature type="region of interest" description="Disordered" evidence="1">
    <location>
        <begin position="1039"/>
        <end position="1064"/>
    </location>
</feature>
<feature type="compositionally biased region" description="Low complexity" evidence="1">
    <location>
        <begin position="1225"/>
        <end position="1239"/>
    </location>
</feature>
<feature type="compositionally biased region" description="Polar residues" evidence="1">
    <location>
        <begin position="205"/>
        <end position="221"/>
    </location>
</feature>